<dbReference type="InterPro" id="IPR050570">
    <property type="entry name" value="Cell_wall_metabolism_enzyme"/>
</dbReference>
<dbReference type="Gene3D" id="2.70.70.10">
    <property type="entry name" value="Glucose Permease (Domain IIA)"/>
    <property type="match status" value="1"/>
</dbReference>
<dbReference type="GO" id="GO:0016787">
    <property type="term" value="F:hydrolase activity"/>
    <property type="evidence" value="ECO:0007669"/>
    <property type="project" value="UniProtKB-KW"/>
</dbReference>
<dbReference type="PANTHER" id="PTHR21666">
    <property type="entry name" value="PEPTIDASE-RELATED"/>
    <property type="match status" value="1"/>
</dbReference>
<sequence>MKKRNIILLFILVTFVIGLLIPQNLQMPVLGATQADFNPKSFWYYPWGKSITHKGVDIFAKKGTDIKSSTIGLVLFAGEISMGGKFILILGPKWRLHYYAHLDQSKISPLSFVGKKTVIATVGTSGNAVGKAPHLHYSIYTLIPYVWKKDSDRQGWKKMFYLNPIEYLNN</sequence>
<keyword evidence="3" id="KW-1185">Reference proteome</keyword>
<dbReference type="InterPro" id="IPR011055">
    <property type="entry name" value="Dup_hybrid_motif"/>
</dbReference>
<name>A0ABV7YYD7_9BACT</name>
<dbReference type="EMBL" id="JBHRYQ010000001">
    <property type="protein sequence ID" value="MFC3811330.1"/>
    <property type="molecule type" value="Genomic_DNA"/>
</dbReference>
<proteinExistence type="predicted"/>
<dbReference type="Pfam" id="PF01551">
    <property type="entry name" value="Peptidase_M23"/>
    <property type="match status" value="1"/>
</dbReference>
<comment type="caution">
    <text evidence="2">The sequence shown here is derived from an EMBL/GenBank/DDBJ whole genome shotgun (WGS) entry which is preliminary data.</text>
</comment>
<accession>A0ABV7YYD7</accession>
<dbReference type="InterPro" id="IPR016047">
    <property type="entry name" value="M23ase_b-sheet_dom"/>
</dbReference>
<feature type="domain" description="M23ase beta-sheet core" evidence="1">
    <location>
        <begin position="52"/>
        <end position="140"/>
    </location>
</feature>
<dbReference type="EC" id="3.4.24.-" evidence="2"/>
<evidence type="ECO:0000259" key="1">
    <source>
        <dbReference type="Pfam" id="PF01551"/>
    </source>
</evidence>
<dbReference type="CDD" id="cd12797">
    <property type="entry name" value="M23_peptidase"/>
    <property type="match status" value="1"/>
</dbReference>
<dbReference type="Proteomes" id="UP001595616">
    <property type="component" value="Unassembled WGS sequence"/>
</dbReference>
<gene>
    <name evidence="2" type="ORF">ACFOOI_11760</name>
</gene>
<evidence type="ECO:0000313" key="3">
    <source>
        <dbReference type="Proteomes" id="UP001595616"/>
    </source>
</evidence>
<dbReference type="PANTHER" id="PTHR21666:SF268">
    <property type="entry name" value="PEPTIDASE M23 DOMAIN-CONTAINING PROTEIN"/>
    <property type="match status" value="1"/>
</dbReference>
<protein>
    <submittedName>
        <fullName evidence="2">M23 family metallopeptidase</fullName>
        <ecNumber evidence="2">3.4.24.-</ecNumber>
    </submittedName>
</protein>
<evidence type="ECO:0000313" key="2">
    <source>
        <dbReference type="EMBL" id="MFC3811330.1"/>
    </source>
</evidence>
<reference evidence="3" key="1">
    <citation type="journal article" date="2019" name="Int. J. Syst. Evol. Microbiol.">
        <title>The Global Catalogue of Microorganisms (GCM) 10K type strain sequencing project: providing services to taxonomists for standard genome sequencing and annotation.</title>
        <authorList>
            <consortium name="The Broad Institute Genomics Platform"/>
            <consortium name="The Broad Institute Genome Sequencing Center for Infectious Disease"/>
            <person name="Wu L."/>
            <person name="Ma J."/>
        </authorList>
    </citation>
    <scope>NUCLEOTIDE SEQUENCE [LARGE SCALE GENOMIC DNA]</scope>
    <source>
        <strain evidence="3">CECT 7956</strain>
    </source>
</reference>
<keyword evidence="2" id="KW-0378">Hydrolase</keyword>
<dbReference type="RefSeq" id="WP_379838171.1">
    <property type="nucleotide sequence ID" value="NZ_JBHRYQ010000001.1"/>
</dbReference>
<dbReference type="SUPFAM" id="SSF51261">
    <property type="entry name" value="Duplicated hybrid motif"/>
    <property type="match status" value="1"/>
</dbReference>
<organism evidence="2 3">
    <name type="scientific">Lacihabitans lacunae</name>
    <dbReference type="NCBI Taxonomy" id="1028214"/>
    <lineage>
        <taxon>Bacteria</taxon>
        <taxon>Pseudomonadati</taxon>
        <taxon>Bacteroidota</taxon>
        <taxon>Cytophagia</taxon>
        <taxon>Cytophagales</taxon>
        <taxon>Leadbetterellaceae</taxon>
        <taxon>Lacihabitans</taxon>
    </lineage>
</organism>